<dbReference type="Proteomes" id="UP000186895">
    <property type="component" value="Unassembled WGS sequence"/>
</dbReference>
<dbReference type="AlphaFoldDB" id="A0A1N6UQF0"/>
<dbReference type="InterPro" id="IPR010319">
    <property type="entry name" value="Transglutaminase-like_Cys_pept"/>
</dbReference>
<accession>A0A1N6UQF0</accession>
<dbReference type="PANTHER" id="PTHR39327:SF1">
    <property type="entry name" value="BLR5470 PROTEIN"/>
    <property type="match status" value="1"/>
</dbReference>
<sequence length="226" mass="25891">MNTCHRPQRSAYRRILGALLLSALMLLPSPFVSAKGLVEFSPALLGRVESKFGKEAVLRLQALKKLVESNQALSENDKIKIVNDFFNRVPYYTDLQHWKVKDYWATPFEKLTTYGGDCEDYSIAKYFTLRELGVPDDRLRIMYVKAINWGEAHMVLTYFPKPRTIPLVLDNLNPRILPANQRKDLIPVYSFNGDGLWLAKERGTGKRAGSSSKIGLWSDLQRRVQQ</sequence>
<dbReference type="EMBL" id="FTMN01000007">
    <property type="protein sequence ID" value="SIQ67850.1"/>
    <property type="molecule type" value="Genomic_DNA"/>
</dbReference>
<proteinExistence type="predicted"/>
<keyword evidence="2" id="KW-1185">Reference proteome</keyword>
<organism evidence="1 2">
    <name type="scientific">Marinobacterium stanieri</name>
    <dbReference type="NCBI Taxonomy" id="49186"/>
    <lineage>
        <taxon>Bacteria</taxon>
        <taxon>Pseudomonadati</taxon>
        <taxon>Pseudomonadota</taxon>
        <taxon>Gammaproteobacteria</taxon>
        <taxon>Oceanospirillales</taxon>
        <taxon>Oceanospirillaceae</taxon>
        <taxon>Marinobacterium</taxon>
    </lineage>
</organism>
<reference evidence="2" key="1">
    <citation type="submission" date="2017-01" db="EMBL/GenBank/DDBJ databases">
        <authorList>
            <person name="Varghese N."/>
            <person name="Submissions S."/>
        </authorList>
    </citation>
    <scope>NUCLEOTIDE SEQUENCE [LARGE SCALE GENOMIC DNA]</scope>
    <source>
        <strain evidence="2">DSM 7027</strain>
    </source>
</reference>
<dbReference type="STRING" id="49186.SAMN05421647_107159"/>
<dbReference type="PANTHER" id="PTHR39327">
    <property type="match status" value="1"/>
</dbReference>
<protein>
    <submittedName>
        <fullName evidence="1">Transglutaminase-like cysteine proteinase BTLCP</fullName>
    </submittedName>
</protein>
<evidence type="ECO:0000313" key="1">
    <source>
        <dbReference type="EMBL" id="SIQ67850.1"/>
    </source>
</evidence>
<evidence type="ECO:0000313" key="2">
    <source>
        <dbReference type="Proteomes" id="UP000186895"/>
    </source>
</evidence>
<dbReference type="Pfam" id="PF06035">
    <property type="entry name" value="Peptidase_C93"/>
    <property type="match status" value="1"/>
</dbReference>
<dbReference type="Gene3D" id="3.10.620.30">
    <property type="match status" value="1"/>
</dbReference>
<gene>
    <name evidence="1" type="ORF">SAMN05421647_107159</name>
</gene>
<name>A0A1N6UQF0_9GAMM</name>
<dbReference type="eggNOG" id="COG3672">
    <property type="taxonomic scope" value="Bacteria"/>
</dbReference>